<proteinExistence type="predicted"/>
<gene>
    <name evidence="2" type="ORF">CCYN74_190018</name>
</gene>
<feature type="transmembrane region" description="Helical" evidence="1">
    <location>
        <begin position="7"/>
        <end position="25"/>
    </location>
</feature>
<sequence length="193" mass="22136">MKNLSRILMFIASMLMLLLFAFPIWNITLEAPQYPEGIKMYIWINKITGSDEFTLQNVNILNHYIGMKAITPESIPELTYFPYIIIGLTILGVVFAIIGKKILYLVWSLLLMVLGALGIYDFYLWEYDYGHNLNPTAQIKIPGMSYQPPLLGEKQLLNFLAKSYPDMGTYAMILASIIAFVAFMIVYRRKNIS</sequence>
<feature type="transmembrane region" description="Helical" evidence="1">
    <location>
        <begin position="167"/>
        <end position="187"/>
    </location>
</feature>
<keyword evidence="1" id="KW-1133">Transmembrane helix</keyword>
<name>A0A0B7HFW4_9FLAO</name>
<dbReference type="Proteomes" id="UP000038083">
    <property type="component" value="Unassembled WGS sequence"/>
</dbReference>
<protein>
    <recommendedName>
        <fullName evidence="4">Copper chaperone NosL</fullName>
    </recommendedName>
</protein>
<accession>A0A0B7HFW4</accession>
<organism evidence="2 3">
    <name type="scientific">Capnocytophaga cynodegmi</name>
    <dbReference type="NCBI Taxonomy" id="28189"/>
    <lineage>
        <taxon>Bacteria</taxon>
        <taxon>Pseudomonadati</taxon>
        <taxon>Bacteroidota</taxon>
        <taxon>Flavobacteriia</taxon>
        <taxon>Flavobacteriales</taxon>
        <taxon>Flavobacteriaceae</taxon>
        <taxon>Capnocytophaga</taxon>
    </lineage>
</organism>
<evidence type="ECO:0008006" key="4">
    <source>
        <dbReference type="Google" id="ProtNLM"/>
    </source>
</evidence>
<keyword evidence="1" id="KW-0472">Membrane</keyword>
<keyword evidence="1" id="KW-0812">Transmembrane</keyword>
<feature type="transmembrane region" description="Helical" evidence="1">
    <location>
        <begin position="105"/>
        <end position="125"/>
    </location>
</feature>
<evidence type="ECO:0000313" key="3">
    <source>
        <dbReference type="Proteomes" id="UP000038083"/>
    </source>
</evidence>
<dbReference type="EMBL" id="CDOG01000011">
    <property type="protein sequence ID" value="CEN36463.1"/>
    <property type="molecule type" value="Genomic_DNA"/>
</dbReference>
<feature type="transmembrane region" description="Helical" evidence="1">
    <location>
        <begin position="80"/>
        <end position="98"/>
    </location>
</feature>
<reference evidence="2 3" key="1">
    <citation type="submission" date="2015-01" db="EMBL/GenBank/DDBJ databases">
        <authorList>
            <person name="MANFREDI Pablo"/>
        </authorList>
    </citation>
    <scope>NUCLEOTIDE SEQUENCE [LARGE SCALE GENOMIC DNA]</scope>
    <source>
        <strain evidence="2 3">Ccy74</strain>
    </source>
</reference>
<dbReference type="RefSeq" id="WP_026193738.1">
    <property type="nucleotide sequence ID" value="NZ_CDOF01000013.1"/>
</dbReference>
<evidence type="ECO:0000313" key="2">
    <source>
        <dbReference type="EMBL" id="CEN36463.1"/>
    </source>
</evidence>
<evidence type="ECO:0000256" key="1">
    <source>
        <dbReference type="SAM" id="Phobius"/>
    </source>
</evidence>
<dbReference type="AlphaFoldDB" id="A0A0B7HFW4"/>
<dbReference type="OrthoDB" id="9809859at2"/>